<evidence type="ECO:0000313" key="1">
    <source>
        <dbReference type="EMBL" id="KLU27255.1"/>
    </source>
</evidence>
<protein>
    <submittedName>
        <fullName evidence="1">Uncharacterized protein</fullName>
    </submittedName>
</protein>
<dbReference type="EMBL" id="AEJF01000043">
    <property type="protein sequence ID" value="KLU27255.1"/>
    <property type="molecule type" value="Genomic_DNA"/>
</dbReference>
<gene>
    <name evidence="1" type="ORF">EOS_05210</name>
</gene>
<organism evidence="1 2">
    <name type="scientific">Caballeronia mineralivorans PML1(12)</name>
    <dbReference type="NCBI Taxonomy" id="908627"/>
    <lineage>
        <taxon>Bacteria</taxon>
        <taxon>Pseudomonadati</taxon>
        <taxon>Pseudomonadota</taxon>
        <taxon>Betaproteobacteria</taxon>
        <taxon>Burkholderiales</taxon>
        <taxon>Burkholderiaceae</taxon>
        <taxon>Caballeronia</taxon>
    </lineage>
</organism>
<name>A0A0J1D3G6_9BURK</name>
<accession>A0A0J1D3G6</accession>
<evidence type="ECO:0000313" key="2">
    <source>
        <dbReference type="Proteomes" id="UP000035963"/>
    </source>
</evidence>
<dbReference type="Proteomes" id="UP000035963">
    <property type="component" value="Unassembled WGS sequence"/>
</dbReference>
<comment type="caution">
    <text evidence="1">The sequence shown here is derived from an EMBL/GenBank/DDBJ whole genome shotgun (WGS) entry which is preliminary data.</text>
</comment>
<proteinExistence type="predicted"/>
<dbReference type="PATRIC" id="fig|908627.4.peg.1148"/>
<reference evidence="1 2" key="1">
    <citation type="journal article" date="2015" name="Genome Announc.">
        <title>Draft Genome Sequence of Burkholderia sp. Strain PML1(12), an Ectomycorrhizosphere-Inhabiting Bacterium with Effective Mineral-Weathering Ability.</title>
        <authorList>
            <person name="Uroz S."/>
            <person name="Oger P."/>
        </authorList>
    </citation>
    <scope>NUCLEOTIDE SEQUENCE [LARGE SCALE GENOMIC DNA]</scope>
    <source>
        <strain evidence="2">PML1(12)</strain>
    </source>
</reference>
<sequence>MNMALAQVVARMQWGKRFALAANRAALPVIRKRAVDEALKASRRNAPRLFYSPLGVFSRHIH</sequence>
<dbReference type="AlphaFoldDB" id="A0A0J1D3G6"/>
<keyword evidence="2" id="KW-1185">Reference proteome</keyword>